<keyword evidence="4" id="KW-1185">Reference proteome</keyword>
<feature type="domain" description="Carboxylesterase type B" evidence="2">
    <location>
        <begin position="17"/>
        <end position="139"/>
    </location>
</feature>
<evidence type="ECO:0000256" key="1">
    <source>
        <dbReference type="ARBA" id="ARBA00023180"/>
    </source>
</evidence>
<dbReference type="EMBL" id="CAJVCH010554964">
    <property type="protein sequence ID" value="CAG7830254.1"/>
    <property type="molecule type" value="Genomic_DNA"/>
</dbReference>
<organism evidence="3 4">
    <name type="scientific">Allacma fusca</name>
    <dbReference type="NCBI Taxonomy" id="39272"/>
    <lineage>
        <taxon>Eukaryota</taxon>
        <taxon>Metazoa</taxon>
        <taxon>Ecdysozoa</taxon>
        <taxon>Arthropoda</taxon>
        <taxon>Hexapoda</taxon>
        <taxon>Collembola</taxon>
        <taxon>Symphypleona</taxon>
        <taxon>Sminthuridae</taxon>
        <taxon>Allacma</taxon>
    </lineage>
</organism>
<comment type="caution">
    <text evidence="3">The sequence shown here is derived from an EMBL/GenBank/DDBJ whole genome shotgun (WGS) entry which is preliminary data.</text>
</comment>
<keyword evidence="1" id="KW-0325">Glycoprotein</keyword>
<feature type="non-terminal residue" evidence="3">
    <location>
        <position position="145"/>
    </location>
</feature>
<protein>
    <recommendedName>
        <fullName evidence="2">Carboxylesterase type B domain-containing protein</fullName>
    </recommendedName>
</protein>
<evidence type="ECO:0000313" key="4">
    <source>
        <dbReference type="Proteomes" id="UP000708208"/>
    </source>
</evidence>
<evidence type="ECO:0000313" key="3">
    <source>
        <dbReference type="EMBL" id="CAG7830254.1"/>
    </source>
</evidence>
<dbReference type="Proteomes" id="UP000708208">
    <property type="component" value="Unassembled WGS sequence"/>
</dbReference>
<dbReference type="Pfam" id="PF00135">
    <property type="entry name" value="COesterase"/>
    <property type="match status" value="1"/>
</dbReference>
<proteinExistence type="predicted"/>
<accession>A0A8J2LDT8</accession>
<dbReference type="OrthoDB" id="19653at2759"/>
<gene>
    <name evidence="3" type="ORF">AFUS01_LOCUS40071</name>
</gene>
<reference evidence="3" key="1">
    <citation type="submission" date="2021-06" db="EMBL/GenBank/DDBJ databases">
        <authorList>
            <person name="Hodson N. C."/>
            <person name="Mongue J. A."/>
            <person name="Jaron S. K."/>
        </authorList>
    </citation>
    <scope>NUCLEOTIDE SEQUENCE</scope>
</reference>
<dbReference type="InterPro" id="IPR002018">
    <property type="entry name" value="CarbesteraseB"/>
</dbReference>
<dbReference type="AlphaFoldDB" id="A0A8J2LDT8"/>
<sequence>KFEKQLSETFRIPNGFSKDQAKQIYDFYFPKEIQTAQLKRDQFTKLFSDAQFNLQMSRTVSVQRKFSPVYMYYYNKKGGPSLAPFLEGIKGNYPLIMELVIMLGKNFFNEVLFGVLPKDYGVCHGDDLAMQFYMPFIFQVKKDTL</sequence>
<evidence type="ECO:0000259" key="2">
    <source>
        <dbReference type="Pfam" id="PF00135"/>
    </source>
</evidence>
<feature type="non-terminal residue" evidence="3">
    <location>
        <position position="1"/>
    </location>
</feature>
<name>A0A8J2LDT8_9HEXA</name>